<dbReference type="GO" id="GO:0000028">
    <property type="term" value="P:ribosomal small subunit assembly"/>
    <property type="evidence" value="ECO:0007669"/>
    <property type="project" value="TreeGrafter"/>
</dbReference>
<dbReference type="GO" id="GO:0019843">
    <property type="term" value="F:rRNA binding"/>
    <property type="evidence" value="ECO:0007669"/>
    <property type="project" value="TreeGrafter"/>
</dbReference>
<feature type="region of interest" description="G3" evidence="6">
    <location>
        <begin position="181"/>
        <end position="184"/>
    </location>
</feature>
<dbReference type="PRINTS" id="PR00326">
    <property type="entry name" value="GTP1OBG"/>
</dbReference>
<feature type="region of interest" description="G1" evidence="6">
    <location>
        <begin position="134"/>
        <end position="141"/>
    </location>
</feature>
<dbReference type="CDD" id="cd04163">
    <property type="entry name" value="Era"/>
    <property type="match status" value="1"/>
</dbReference>
<keyword evidence="11" id="KW-1185">Reference proteome</keyword>
<feature type="region of interest" description="G5" evidence="6">
    <location>
        <begin position="280"/>
        <end position="282"/>
    </location>
</feature>
<dbReference type="InterPro" id="IPR027417">
    <property type="entry name" value="P-loop_NTPase"/>
</dbReference>
<feature type="region of interest" description="G2" evidence="6">
    <location>
        <begin position="160"/>
        <end position="164"/>
    </location>
</feature>
<dbReference type="NCBIfam" id="TIGR00436">
    <property type="entry name" value="era"/>
    <property type="match status" value="1"/>
</dbReference>
<evidence type="ECO:0000313" key="10">
    <source>
        <dbReference type="EMBL" id="RUP50681.1"/>
    </source>
</evidence>
<keyword evidence="3 5" id="KW-0694">RNA-binding</keyword>
<evidence type="ECO:0000256" key="1">
    <source>
        <dbReference type="ARBA" id="ARBA00007921"/>
    </source>
</evidence>
<dbReference type="SUPFAM" id="SSF52540">
    <property type="entry name" value="P-loop containing nucleoside triphosphate hydrolases"/>
    <property type="match status" value="1"/>
</dbReference>
<feature type="domain" description="Era-type G" evidence="9">
    <location>
        <begin position="126"/>
        <end position="304"/>
    </location>
</feature>
<dbReference type="EMBL" id="RBNI01001252">
    <property type="protein sequence ID" value="RUP50681.1"/>
    <property type="molecule type" value="Genomic_DNA"/>
</dbReference>
<keyword evidence="4 6" id="KW-0342">GTP-binding</keyword>
<dbReference type="PANTHER" id="PTHR42698">
    <property type="entry name" value="GTPASE ERA"/>
    <property type="match status" value="1"/>
</dbReference>
<sequence length="412" mass="46029">MVSRATVPALTLSFRPSTVSQTQRYYAIMTRAKRRAGINAPNTTPPLPPKTSMPPKLTPLSDTQQEVLMTPKTSRPPETIALAKSIHLKKATRAAGRPLIGALKPVDTASRMIKIRTSFEQPQNPHLVKVAVLGAANAGKSTLVNQIVGEQISIVSPKAHTTRERVLAVCTQDNKQIVFLDTPGVIPGRNRARMNRELVNASWHSLNEADHLMVVVDVAKVLNAPHTFSDDYLFERLQAYSMPATLIINKMDLLTNKSEAESVAKKFTALYPHFKRTIFVSALDKAGDGLLEVKDGLFAETVSRDWLFPADQRGEMSDLRRVEEFIRAEFFKSLHQYLPYMLKQENVGWTDLPDGSLRIDQIVIVERDSQHKIVVGSDGAVIRKVTTDARREIGKALRRRVQLFIQVKTRGK</sequence>
<dbReference type="InterPro" id="IPR005225">
    <property type="entry name" value="Small_GTP-bd"/>
</dbReference>
<evidence type="ECO:0000256" key="6">
    <source>
        <dbReference type="PROSITE-ProRule" id="PRU01050"/>
    </source>
</evidence>
<dbReference type="OrthoDB" id="188276at2759"/>
<dbReference type="HAMAP" id="MF_00367">
    <property type="entry name" value="GTPase_Era"/>
    <property type="match status" value="1"/>
</dbReference>
<dbReference type="Proteomes" id="UP000268093">
    <property type="component" value="Unassembled WGS sequence"/>
</dbReference>
<dbReference type="InterPro" id="IPR015946">
    <property type="entry name" value="KH_dom-like_a/b"/>
</dbReference>
<evidence type="ECO:0000313" key="11">
    <source>
        <dbReference type="Proteomes" id="UP000268093"/>
    </source>
</evidence>
<dbReference type="Pfam" id="PF01926">
    <property type="entry name" value="MMR_HSR1"/>
    <property type="match status" value="1"/>
</dbReference>
<dbReference type="NCBIfam" id="TIGR00231">
    <property type="entry name" value="small_GTP"/>
    <property type="match status" value="1"/>
</dbReference>
<dbReference type="Pfam" id="PF07650">
    <property type="entry name" value="KH_2"/>
    <property type="match status" value="1"/>
</dbReference>
<dbReference type="Gene3D" id="3.40.50.300">
    <property type="entry name" value="P-loop containing nucleotide triphosphate hydrolases"/>
    <property type="match status" value="1"/>
</dbReference>
<evidence type="ECO:0000256" key="3">
    <source>
        <dbReference type="ARBA" id="ARBA00022884"/>
    </source>
</evidence>
<protein>
    <recommendedName>
        <fullName evidence="12">P-loop containing nucleoside triphosphate hydrolase protein</fullName>
    </recommendedName>
</protein>
<evidence type="ECO:0000259" key="9">
    <source>
        <dbReference type="PROSITE" id="PS51713"/>
    </source>
</evidence>
<dbReference type="InterPro" id="IPR009019">
    <property type="entry name" value="KH_sf_prok-type"/>
</dbReference>
<dbReference type="InterPro" id="IPR004044">
    <property type="entry name" value="KH_dom_type_2"/>
</dbReference>
<comment type="similarity">
    <text evidence="1 6 7">Belongs to the TRAFAC class TrmE-Era-EngA-EngB-Septin-like GTPase superfamily. Era GTPase family.</text>
</comment>
<dbReference type="SUPFAM" id="SSF54814">
    <property type="entry name" value="Prokaryotic type KH domain (KH-domain type II)"/>
    <property type="match status" value="1"/>
</dbReference>
<gene>
    <name evidence="10" type="ORF">BC936DRAFT_138129</name>
</gene>
<evidence type="ECO:0000259" key="8">
    <source>
        <dbReference type="PROSITE" id="PS50823"/>
    </source>
</evidence>
<dbReference type="GO" id="GO:0043024">
    <property type="term" value="F:ribosomal small subunit binding"/>
    <property type="evidence" value="ECO:0007669"/>
    <property type="project" value="TreeGrafter"/>
</dbReference>
<accession>A0A433DIL8</accession>
<name>A0A433DIL8_9FUNG</name>
<dbReference type="InterPro" id="IPR005662">
    <property type="entry name" value="GTPase_Era-like"/>
</dbReference>
<dbReference type="PROSITE" id="PS51713">
    <property type="entry name" value="G_ERA"/>
    <property type="match status" value="1"/>
</dbReference>
<evidence type="ECO:0000256" key="4">
    <source>
        <dbReference type="ARBA" id="ARBA00023134"/>
    </source>
</evidence>
<evidence type="ECO:0008006" key="12">
    <source>
        <dbReference type="Google" id="ProtNLM"/>
    </source>
</evidence>
<dbReference type="Gene3D" id="3.30.300.20">
    <property type="match status" value="1"/>
</dbReference>
<keyword evidence="2 6" id="KW-0547">Nucleotide-binding</keyword>
<feature type="region of interest" description="G4" evidence="6">
    <location>
        <begin position="249"/>
        <end position="252"/>
    </location>
</feature>
<dbReference type="InterPro" id="IPR006073">
    <property type="entry name" value="GTP-bd"/>
</dbReference>
<dbReference type="InterPro" id="IPR030388">
    <property type="entry name" value="G_ERA_dom"/>
</dbReference>
<evidence type="ECO:0000256" key="5">
    <source>
        <dbReference type="PROSITE-ProRule" id="PRU00118"/>
    </source>
</evidence>
<dbReference type="AlphaFoldDB" id="A0A433DIL8"/>
<evidence type="ECO:0000256" key="7">
    <source>
        <dbReference type="RuleBase" id="RU003761"/>
    </source>
</evidence>
<comment type="caution">
    <text evidence="10">The sequence shown here is derived from an EMBL/GenBank/DDBJ whole genome shotgun (WGS) entry which is preliminary data.</text>
</comment>
<dbReference type="GO" id="GO:0005525">
    <property type="term" value="F:GTP binding"/>
    <property type="evidence" value="ECO:0007669"/>
    <property type="project" value="UniProtKB-UniRule"/>
</dbReference>
<reference evidence="10 11" key="1">
    <citation type="journal article" date="2018" name="New Phytol.">
        <title>Phylogenomics of Endogonaceae and evolution of mycorrhizas within Mucoromycota.</title>
        <authorList>
            <person name="Chang Y."/>
            <person name="Desiro A."/>
            <person name="Na H."/>
            <person name="Sandor L."/>
            <person name="Lipzen A."/>
            <person name="Clum A."/>
            <person name="Barry K."/>
            <person name="Grigoriev I.V."/>
            <person name="Martin F.M."/>
            <person name="Stajich J.E."/>
            <person name="Smith M.E."/>
            <person name="Bonito G."/>
            <person name="Spatafora J.W."/>
        </authorList>
    </citation>
    <scope>NUCLEOTIDE SEQUENCE [LARGE SCALE GENOMIC DNA]</scope>
    <source>
        <strain evidence="10 11">GMNB39</strain>
    </source>
</reference>
<feature type="domain" description="KH type-2" evidence="8">
    <location>
        <begin position="334"/>
        <end position="409"/>
    </location>
</feature>
<dbReference type="PANTHER" id="PTHR42698:SF1">
    <property type="entry name" value="GTPASE ERA, MITOCHONDRIAL"/>
    <property type="match status" value="1"/>
</dbReference>
<dbReference type="PROSITE" id="PS50823">
    <property type="entry name" value="KH_TYPE_2"/>
    <property type="match status" value="1"/>
</dbReference>
<evidence type="ECO:0000256" key="2">
    <source>
        <dbReference type="ARBA" id="ARBA00022741"/>
    </source>
</evidence>
<dbReference type="CDD" id="cd22534">
    <property type="entry name" value="KH-II_Era"/>
    <property type="match status" value="1"/>
</dbReference>
<organism evidence="10 11">
    <name type="scientific">Jimgerdemannia flammicorona</name>
    <dbReference type="NCBI Taxonomy" id="994334"/>
    <lineage>
        <taxon>Eukaryota</taxon>
        <taxon>Fungi</taxon>
        <taxon>Fungi incertae sedis</taxon>
        <taxon>Mucoromycota</taxon>
        <taxon>Mucoromycotina</taxon>
        <taxon>Endogonomycetes</taxon>
        <taxon>Endogonales</taxon>
        <taxon>Endogonaceae</taxon>
        <taxon>Jimgerdemannia</taxon>
    </lineage>
</organism>
<proteinExistence type="inferred from homology"/>